<feature type="region of interest" description="Disordered" evidence="1">
    <location>
        <begin position="60"/>
        <end position="84"/>
    </location>
</feature>
<comment type="caution">
    <text evidence="2">The sequence shown here is derived from an EMBL/GenBank/DDBJ whole genome shotgun (WGS) entry which is preliminary data.</text>
</comment>
<accession>A0A511FHY6</accession>
<gene>
    <name evidence="2" type="ORF">CHO01_39810</name>
</gene>
<dbReference type="Proteomes" id="UP000321723">
    <property type="component" value="Unassembled WGS sequence"/>
</dbReference>
<feature type="region of interest" description="Disordered" evidence="1">
    <location>
        <begin position="1"/>
        <end position="46"/>
    </location>
</feature>
<proteinExistence type="predicted"/>
<name>A0A511FHY6_9CELL</name>
<keyword evidence="3" id="KW-1185">Reference proteome</keyword>
<evidence type="ECO:0000256" key="1">
    <source>
        <dbReference type="SAM" id="MobiDB-lite"/>
    </source>
</evidence>
<feature type="compositionally biased region" description="Low complexity" evidence="1">
    <location>
        <begin position="1"/>
        <end position="34"/>
    </location>
</feature>
<protein>
    <submittedName>
        <fullName evidence="2">Uncharacterized protein</fullName>
    </submittedName>
</protein>
<dbReference type="EMBL" id="BJVQ01000124">
    <property type="protein sequence ID" value="GEL48865.1"/>
    <property type="molecule type" value="Genomic_DNA"/>
</dbReference>
<reference evidence="2 3" key="1">
    <citation type="submission" date="2019-07" db="EMBL/GenBank/DDBJ databases">
        <title>Whole genome shotgun sequence of Cellulomonas hominis NBRC 16055.</title>
        <authorList>
            <person name="Hosoyama A."/>
            <person name="Uohara A."/>
            <person name="Ohji S."/>
            <person name="Ichikawa N."/>
        </authorList>
    </citation>
    <scope>NUCLEOTIDE SEQUENCE [LARGE SCALE GENOMIC DNA]</scope>
    <source>
        <strain evidence="2 3">NBRC 16055</strain>
    </source>
</reference>
<organism evidence="2 3">
    <name type="scientific">Cellulomonas hominis</name>
    <dbReference type="NCBI Taxonomy" id="156981"/>
    <lineage>
        <taxon>Bacteria</taxon>
        <taxon>Bacillati</taxon>
        <taxon>Actinomycetota</taxon>
        <taxon>Actinomycetes</taxon>
        <taxon>Micrococcales</taxon>
        <taxon>Cellulomonadaceae</taxon>
        <taxon>Cellulomonas</taxon>
    </lineage>
</organism>
<evidence type="ECO:0000313" key="3">
    <source>
        <dbReference type="Proteomes" id="UP000321723"/>
    </source>
</evidence>
<dbReference type="AlphaFoldDB" id="A0A511FHY6"/>
<evidence type="ECO:0000313" key="2">
    <source>
        <dbReference type="EMBL" id="GEL48865.1"/>
    </source>
</evidence>
<sequence length="84" mass="8535">MTAGPAPVASTAATARTATARPVARAPAATGPSRARPPRRWRGRRDGLRSLMALLTTALVPHGRGSGLRRTRDGDGAARGAPGA</sequence>